<dbReference type="Gene3D" id="1.10.287.130">
    <property type="match status" value="1"/>
</dbReference>
<keyword evidence="3" id="KW-0597">Phosphoprotein</keyword>
<evidence type="ECO:0000259" key="9">
    <source>
        <dbReference type="PROSITE" id="PS50113"/>
    </source>
</evidence>
<dbReference type="Gene3D" id="3.30.450.40">
    <property type="match status" value="1"/>
</dbReference>
<dbReference type="InterPro" id="IPR001610">
    <property type="entry name" value="PAC"/>
</dbReference>
<dbReference type="InterPro" id="IPR003018">
    <property type="entry name" value="GAF"/>
</dbReference>
<keyword evidence="5" id="KW-0418">Kinase</keyword>
<dbReference type="Pfam" id="PF08447">
    <property type="entry name" value="PAS_3"/>
    <property type="match status" value="5"/>
</dbReference>
<keyword evidence="4" id="KW-0808">Transferase</keyword>
<dbReference type="InterPro" id="IPR000014">
    <property type="entry name" value="PAS"/>
</dbReference>
<feature type="domain" description="PAS" evidence="8">
    <location>
        <begin position="787"/>
        <end position="858"/>
    </location>
</feature>
<feature type="domain" description="PAS" evidence="8">
    <location>
        <begin position="545"/>
        <end position="601"/>
    </location>
</feature>
<dbReference type="InterPro" id="IPR003594">
    <property type="entry name" value="HATPase_dom"/>
</dbReference>
<dbReference type="Pfam" id="PF00512">
    <property type="entry name" value="HisKA"/>
    <property type="match status" value="1"/>
</dbReference>
<dbReference type="InterPro" id="IPR036890">
    <property type="entry name" value="HATPase_C_sf"/>
</dbReference>
<feature type="domain" description="PAC" evidence="9">
    <location>
        <begin position="861"/>
        <end position="913"/>
    </location>
</feature>
<protein>
    <recommendedName>
        <fullName evidence="2">histidine kinase</fullName>
        <ecNumber evidence="2">2.7.13.3</ecNumber>
    </recommendedName>
</protein>
<dbReference type="PANTHER" id="PTHR43304">
    <property type="entry name" value="PHYTOCHROME-LIKE PROTEIN CPH1"/>
    <property type="match status" value="1"/>
</dbReference>
<feature type="domain" description="PAC" evidence="9">
    <location>
        <begin position="1461"/>
        <end position="1513"/>
    </location>
</feature>
<evidence type="ECO:0000256" key="2">
    <source>
        <dbReference type="ARBA" id="ARBA00012438"/>
    </source>
</evidence>
<dbReference type="InterPro" id="IPR013655">
    <property type="entry name" value="PAS_fold_3"/>
</dbReference>
<feature type="domain" description="Histidine kinase" evidence="7">
    <location>
        <begin position="1538"/>
        <end position="1750"/>
    </location>
</feature>
<dbReference type="SUPFAM" id="SSF55785">
    <property type="entry name" value="PYP-like sensor domain (PAS domain)"/>
    <property type="match status" value="11"/>
</dbReference>
<comment type="caution">
    <text evidence="10">The sequence shown here is derived from an EMBL/GenBank/DDBJ whole genome shotgun (WGS) entry which is preliminary data.</text>
</comment>
<feature type="domain" description="PAS" evidence="8">
    <location>
        <begin position="1270"/>
        <end position="1321"/>
    </location>
</feature>
<dbReference type="InterPro" id="IPR013767">
    <property type="entry name" value="PAS_fold"/>
</dbReference>
<feature type="coiled-coil region" evidence="6">
    <location>
        <begin position="1504"/>
        <end position="1535"/>
    </location>
</feature>
<dbReference type="RefSeq" id="WP_258423421.1">
    <property type="nucleotide sequence ID" value="NZ_JANSUY010000007.1"/>
</dbReference>
<dbReference type="Gene3D" id="3.30.450.20">
    <property type="entry name" value="PAS domain"/>
    <property type="match status" value="11"/>
</dbReference>
<dbReference type="PROSITE" id="PS50113">
    <property type="entry name" value="PAC"/>
    <property type="match status" value="4"/>
</dbReference>
<dbReference type="SMART" id="SM00091">
    <property type="entry name" value="PAS"/>
    <property type="match status" value="9"/>
</dbReference>
<dbReference type="CDD" id="cd00130">
    <property type="entry name" value="PAS"/>
    <property type="match status" value="7"/>
</dbReference>
<dbReference type="InterPro" id="IPR005467">
    <property type="entry name" value="His_kinase_dom"/>
</dbReference>
<dbReference type="CDD" id="cd00082">
    <property type="entry name" value="HisKA"/>
    <property type="match status" value="1"/>
</dbReference>
<dbReference type="InterPro" id="IPR052162">
    <property type="entry name" value="Sensor_kinase/Photoreceptor"/>
</dbReference>
<dbReference type="InterPro" id="IPR000700">
    <property type="entry name" value="PAS-assoc_C"/>
</dbReference>
<keyword evidence="6" id="KW-0175">Coiled coil</keyword>
<accession>A0A9X2P8X6</accession>
<dbReference type="SMART" id="SM00388">
    <property type="entry name" value="HisKA"/>
    <property type="match status" value="1"/>
</dbReference>
<dbReference type="FunFam" id="3.30.565.10:FF:000006">
    <property type="entry name" value="Sensor histidine kinase WalK"/>
    <property type="match status" value="1"/>
</dbReference>
<dbReference type="InterPro" id="IPR035965">
    <property type="entry name" value="PAS-like_dom_sf"/>
</dbReference>
<dbReference type="PROSITE" id="PS50109">
    <property type="entry name" value="HIS_KIN"/>
    <property type="match status" value="1"/>
</dbReference>
<feature type="domain" description="PAS" evidence="8">
    <location>
        <begin position="250"/>
        <end position="302"/>
    </location>
</feature>
<dbReference type="PRINTS" id="PR00344">
    <property type="entry name" value="BCTRLSENSOR"/>
</dbReference>
<dbReference type="EC" id="2.7.13.3" evidence="2"/>
<dbReference type="InterPro" id="IPR029016">
    <property type="entry name" value="GAF-like_dom_sf"/>
</dbReference>
<gene>
    <name evidence="10" type="ORF">NU887_11010</name>
</gene>
<dbReference type="SMART" id="SM00086">
    <property type="entry name" value="PAC"/>
    <property type="match status" value="9"/>
</dbReference>
<dbReference type="EMBL" id="JANSUY010000007">
    <property type="protein sequence ID" value="MCR9015567.1"/>
    <property type="molecule type" value="Genomic_DNA"/>
</dbReference>
<evidence type="ECO:0000256" key="3">
    <source>
        <dbReference type="ARBA" id="ARBA00022553"/>
    </source>
</evidence>
<feature type="domain" description="PAC" evidence="9">
    <location>
        <begin position="327"/>
        <end position="381"/>
    </location>
</feature>
<dbReference type="NCBIfam" id="TIGR00229">
    <property type="entry name" value="sensory_box"/>
    <property type="match status" value="7"/>
</dbReference>
<organism evidence="10 11">
    <name type="scientific">Aquiflexum gelatinilyticum</name>
    <dbReference type="NCBI Taxonomy" id="2961943"/>
    <lineage>
        <taxon>Bacteria</taxon>
        <taxon>Pseudomonadati</taxon>
        <taxon>Bacteroidota</taxon>
        <taxon>Cytophagia</taxon>
        <taxon>Cytophagales</taxon>
        <taxon>Cyclobacteriaceae</taxon>
        <taxon>Aquiflexum</taxon>
    </lineage>
</organism>
<dbReference type="Pfam" id="PF13426">
    <property type="entry name" value="PAS_9"/>
    <property type="match status" value="2"/>
</dbReference>
<dbReference type="PANTHER" id="PTHR43304:SF1">
    <property type="entry name" value="PAC DOMAIN-CONTAINING PROTEIN"/>
    <property type="match status" value="1"/>
</dbReference>
<feature type="domain" description="PAS" evidence="8">
    <location>
        <begin position="1384"/>
        <end position="1456"/>
    </location>
</feature>
<dbReference type="Pfam" id="PF00989">
    <property type="entry name" value="PAS"/>
    <property type="match status" value="1"/>
</dbReference>
<keyword evidence="11" id="KW-1185">Reference proteome</keyword>
<reference evidence="10" key="1">
    <citation type="submission" date="2022-08" db="EMBL/GenBank/DDBJ databases">
        <authorList>
            <person name="Zhang D."/>
        </authorList>
    </citation>
    <scope>NUCLEOTIDE SEQUENCE</scope>
    <source>
        <strain evidence="10">XJ19-11</strain>
    </source>
</reference>
<dbReference type="GO" id="GO:0006355">
    <property type="term" value="P:regulation of DNA-templated transcription"/>
    <property type="evidence" value="ECO:0007669"/>
    <property type="project" value="InterPro"/>
</dbReference>
<evidence type="ECO:0000256" key="4">
    <source>
        <dbReference type="ARBA" id="ARBA00022679"/>
    </source>
</evidence>
<dbReference type="SUPFAM" id="SSF47384">
    <property type="entry name" value="Homodimeric domain of signal transducing histidine kinase"/>
    <property type="match status" value="1"/>
</dbReference>
<dbReference type="InterPro" id="IPR004358">
    <property type="entry name" value="Sig_transdc_His_kin-like_C"/>
</dbReference>
<name>A0A9X2P8X6_9BACT</name>
<evidence type="ECO:0000256" key="1">
    <source>
        <dbReference type="ARBA" id="ARBA00000085"/>
    </source>
</evidence>
<dbReference type="SUPFAM" id="SSF55874">
    <property type="entry name" value="ATPase domain of HSP90 chaperone/DNA topoisomerase II/histidine kinase"/>
    <property type="match status" value="1"/>
</dbReference>
<sequence length="1750" mass="201153">MVIDAMTNNLFSLNPIPSWIFDYVTQEILEVNIAAINHYGYSRKEFLSMTLKDIHPKKEILEINAGRDQPEGNINFGVFTHQKKSGELIRMEINANKVDYFDRPCMLAVCLDVTEKENQVLELKRTEEKLKSISSMAKIGYWRLEIDGKTLTWTDEVYNIWSRDKNSFEVNFENFRSSIHPDDLQGLMKEQDDAFSGEKELDYIHRIILPDKSIKWVHELGRLIKDENGKPIAFEGTVQDITRQKAEEQRLKLLESVITHTNDAVLITEAELFDEPGPRIIYVNEAFTKMTGYTSEEVIGKSPRILQGPNSDREELAVLSKSIRNWQPYEITTINYKKNGEEFWINFSVIPVANEKGWYTHWIAIERDVTEQKNKELEKDLINTISDIFHQSIDNDLTKCLSNLCEHIIKIGDFDLSEIWLPAIDGKSINRVAHHAKGITGSTFYQATKQITSCALGEGLPGNVWQNKTIEIWGNVEGEWLIKRKLAAKKAGFEAMMGVPLKNKDEVIGVLLLGTVKPKSALTPYIDLLRKLESAIGSELSKKKVEIELAQIFDFTPDLICMAGFDGYIKRINPAGLALLGYTLEEICSRPIISFLHEQDRLLTSDAQLKLYNGENIRNFENRYVTKQGKVIWLSWTSTSSPEQGVVYAVAKNITEEKNLRELNRQVGKLAKIGSWEFDAVNNTIFWSDEVHQIYGTDPKSFVPNVEAAFNFYREDYRHLARSSFEKCILTQQPYTIEAVIVTSGNKELWVRTTAKAEFMDGVCTRVYGSFQDIHDFKMSGIAMAESEARFRTIFEIATLGIAQVDPSNGQIILVNSYYESITGYSKSELLNMKFPDLTHPEDKEKDWKIFSKAALGEGEYRNEKRYVKKDGSIVWVRLHVAFIRDKMGKPVRTVAICEDITDRKAAELRHQSLADNLPGVVFQYLLFPDGTDALRNVSKGSKKIWEYSPEEVMDDVHLVWNQTKAGGDFNQVRQSILDSVKNRSKWTARYRTVSPSGERRTLQGLGSPDFLPDGTVLFNSMVMDITKEVENEELLRQATSMAKIGSWEIDLHRGKIFWSDMVHELHETDPNSYELDWETAIHFYREDFHEVVTEKLSKCIEKGESFDFEAVIVTATRKERWVRVIGIGEFIEGKCQRIFGSFQDIDLPKSLELQILEILESISDPFYAVDEHWNLTYFNTEAENLLKRKSGGKFNKENFWKVFPQGEETGLKSKLESVAKSKAAKTFEYNYPVDGKWYEITAYPSKGGVSAFFKNIDDRIKAEEGLKKAFQEKNNIIESIADAFFTMDSGCIVSYWNHAAEKLLGVKREEIIGRNLWDLFPDAVTLPSYINYHRVLETGEAIHFEDNFGKWLEVDAYPSEEGITVFFRDISLRKEADFRLLEANERFEKVTEATNDAIWDFDAVNNTLFWGKGFFTLFGYNPDEINPTFELLMSCIHIEDRERIINKVNRFMSDPELKDWYEEYRFLKNDHTIAFVIDRATFIRNSEGKVIRVIGAMNDITERKNSELQLLSLNESLQKYAKELERSNEELEQFAFVTSHDLQEPLRMISSFMDLLKRKYGSQLDEKAIQYIHFAIDGAKRMKQIILELLEYSRASSSSEGKELVDLNEILDEYKKLRRTVISEKSVSISYQPLPSLTTYSAGITQVLHALLDNAIKYSKEDVPPQIDIHSIEKEKEWEFSIRDNGIGIDPNFIDKIFGIFQRLHNHDEFEGTGIGLSIAKKHVEFLGGRIWVESVPGVGSTFYFTVAK</sequence>
<dbReference type="SUPFAM" id="SSF55781">
    <property type="entry name" value="GAF domain-like"/>
    <property type="match status" value="1"/>
</dbReference>
<feature type="domain" description="PAC" evidence="9">
    <location>
        <begin position="201"/>
        <end position="253"/>
    </location>
</feature>
<evidence type="ECO:0000313" key="10">
    <source>
        <dbReference type="EMBL" id="MCR9015567.1"/>
    </source>
</evidence>
<evidence type="ECO:0000313" key="11">
    <source>
        <dbReference type="Proteomes" id="UP001142175"/>
    </source>
</evidence>
<evidence type="ECO:0000259" key="7">
    <source>
        <dbReference type="PROSITE" id="PS50109"/>
    </source>
</evidence>
<proteinExistence type="predicted"/>
<dbReference type="PROSITE" id="PS50112">
    <property type="entry name" value="PAS"/>
    <property type="match status" value="5"/>
</dbReference>
<dbReference type="SMART" id="SM00387">
    <property type="entry name" value="HATPase_c"/>
    <property type="match status" value="1"/>
</dbReference>
<dbReference type="InterPro" id="IPR003661">
    <property type="entry name" value="HisK_dim/P_dom"/>
</dbReference>
<dbReference type="Gene3D" id="3.30.565.10">
    <property type="entry name" value="Histidine kinase-like ATPase, C-terminal domain"/>
    <property type="match status" value="1"/>
</dbReference>
<evidence type="ECO:0000256" key="5">
    <source>
        <dbReference type="ARBA" id="ARBA00022777"/>
    </source>
</evidence>
<dbReference type="Pfam" id="PF02518">
    <property type="entry name" value="HATPase_c"/>
    <property type="match status" value="1"/>
</dbReference>
<evidence type="ECO:0000256" key="6">
    <source>
        <dbReference type="SAM" id="Coils"/>
    </source>
</evidence>
<dbReference type="Proteomes" id="UP001142175">
    <property type="component" value="Unassembled WGS sequence"/>
</dbReference>
<dbReference type="Pfam" id="PF13185">
    <property type="entry name" value="GAF_2"/>
    <property type="match status" value="1"/>
</dbReference>
<dbReference type="InterPro" id="IPR036097">
    <property type="entry name" value="HisK_dim/P_sf"/>
</dbReference>
<comment type="catalytic activity">
    <reaction evidence="1">
        <text>ATP + protein L-histidine = ADP + protein N-phospho-L-histidine.</text>
        <dbReference type="EC" id="2.7.13.3"/>
    </reaction>
</comment>
<dbReference type="Gene3D" id="2.10.70.100">
    <property type="match status" value="2"/>
</dbReference>
<evidence type="ECO:0000259" key="8">
    <source>
        <dbReference type="PROSITE" id="PS50112"/>
    </source>
</evidence>
<dbReference type="GO" id="GO:0000155">
    <property type="term" value="F:phosphorelay sensor kinase activity"/>
    <property type="evidence" value="ECO:0007669"/>
    <property type="project" value="InterPro"/>
</dbReference>